<proteinExistence type="predicted"/>
<dbReference type="PANTHER" id="PTHR45689:SF5">
    <property type="entry name" value="I[[H]] CHANNEL, ISOFORM E"/>
    <property type="match status" value="1"/>
</dbReference>
<dbReference type="InterPro" id="IPR003938">
    <property type="entry name" value="K_chnl_volt-dep_EAG/ELK/ERG"/>
</dbReference>
<evidence type="ECO:0000256" key="2">
    <source>
        <dbReference type="SAM" id="Phobius"/>
    </source>
</evidence>
<evidence type="ECO:0000313" key="5">
    <source>
        <dbReference type="Proteomes" id="UP000002729"/>
    </source>
</evidence>
<keyword evidence="1" id="KW-0813">Transport</keyword>
<keyword evidence="1" id="KW-0406">Ion transport</keyword>
<evidence type="ECO:0000313" key="4">
    <source>
        <dbReference type="EMBL" id="EGB06679.1"/>
    </source>
</evidence>
<dbReference type="AlphaFoldDB" id="F0YDR5"/>
<dbReference type="PROSITE" id="PS00889">
    <property type="entry name" value="CNMP_BINDING_2"/>
    <property type="match status" value="1"/>
</dbReference>
<dbReference type="PROSITE" id="PS50042">
    <property type="entry name" value="CNMP_BINDING_3"/>
    <property type="match status" value="1"/>
</dbReference>
<dbReference type="InterPro" id="IPR018490">
    <property type="entry name" value="cNMP-bd_dom_sf"/>
</dbReference>
<keyword evidence="2" id="KW-0812">Transmembrane</keyword>
<dbReference type="GO" id="GO:0005249">
    <property type="term" value="F:voltage-gated potassium channel activity"/>
    <property type="evidence" value="ECO:0007669"/>
    <property type="project" value="InterPro"/>
</dbReference>
<dbReference type="InterPro" id="IPR018488">
    <property type="entry name" value="cNMP-bd_CS"/>
</dbReference>
<dbReference type="OMA" id="FRGPAHM"/>
<evidence type="ECO:0000256" key="1">
    <source>
        <dbReference type="ARBA" id="ARBA00023303"/>
    </source>
</evidence>
<dbReference type="GO" id="GO:0003254">
    <property type="term" value="P:regulation of membrane depolarization"/>
    <property type="evidence" value="ECO:0007669"/>
    <property type="project" value="TreeGrafter"/>
</dbReference>
<dbReference type="PRINTS" id="PR01463">
    <property type="entry name" value="EAGCHANLFMLY"/>
</dbReference>
<sequence>MRAKDVPPDRLLSREEFVELACELEHARLQENLRRCQEHAAELDELRTTDLVKIVGDGCSWIPGYELLLPDAAITQAFDFAIMVLLVVVFVSLPLTLAFEEVNRSMTLVNFLFDCVFMVDVLKNFNVGYTTDDGVLVFDRHMIASNYRRGWFLVDVISSVPVDQLLALLLGNSGGGGDVYQAKKAFKVLRLVRMTKLLKLLPATPLVQRLRAKWIDVLDYYKVQFSDSAVRMLNLFIFLFILAHWMGCILYMLTRLWSYPKESWVVAAGLMRKDGKPLMSVSNRYMWCLHKAFVLLAGEAYGYPLTSMTCESLRSFCRIESWFTILCLYIGTLFYAGLVSNMSAIIVNANLSRRSYQDQLNATNEYMRSKRLPPVLRDRVRGYFQLRFSEGRMFNEKNILNNLNPELRKEISTHNTRGLLEKVPLLSNSPPRFFHSVALALEPHLFFTGDTVFHEGEQGAEVYFVDSGILEILLKCVGNTVVRVIADGSFFGEGAVLSGGSRSATIRVKETSSTYAIPGPALVKILEDLPVV</sequence>
<dbReference type="InParanoid" id="F0YDR5"/>
<organism evidence="5">
    <name type="scientific">Aureococcus anophagefferens</name>
    <name type="common">Harmful bloom alga</name>
    <dbReference type="NCBI Taxonomy" id="44056"/>
    <lineage>
        <taxon>Eukaryota</taxon>
        <taxon>Sar</taxon>
        <taxon>Stramenopiles</taxon>
        <taxon>Ochrophyta</taxon>
        <taxon>Pelagophyceae</taxon>
        <taxon>Pelagomonadales</taxon>
        <taxon>Pelagomonadaceae</taxon>
        <taxon>Aureococcus</taxon>
    </lineage>
</organism>
<dbReference type="EMBL" id="GL833133">
    <property type="protein sequence ID" value="EGB06679.1"/>
    <property type="molecule type" value="Genomic_DNA"/>
</dbReference>
<dbReference type="GO" id="GO:0098855">
    <property type="term" value="C:HCN channel complex"/>
    <property type="evidence" value="ECO:0007669"/>
    <property type="project" value="TreeGrafter"/>
</dbReference>
<gene>
    <name evidence="4" type="ORF">AURANDRAFT_28825</name>
</gene>
<evidence type="ECO:0000259" key="3">
    <source>
        <dbReference type="PROSITE" id="PS50042"/>
    </source>
</evidence>
<dbReference type="SMART" id="SM00100">
    <property type="entry name" value="cNMP"/>
    <property type="match status" value="1"/>
</dbReference>
<feature type="transmembrane region" description="Helical" evidence="2">
    <location>
        <begin position="322"/>
        <end position="347"/>
    </location>
</feature>
<dbReference type="CDD" id="cd00038">
    <property type="entry name" value="CAP_ED"/>
    <property type="match status" value="1"/>
</dbReference>
<dbReference type="PANTHER" id="PTHR45689">
    <property type="entry name" value="I[[H]] CHANNEL, ISOFORM E"/>
    <property type="match status" value="1"/>
</dbReference>
<dbReference type="RefSeq" id="XP_009038430.1">
    <property type="nucleotide sequence ID" value="XM_009040182.1"/>
</dbReference>
<dbReference type="eggNOG" id="KOG0498">
    <property type="taxonomic scope" value="Eukaryota"/>
</dbReference>
<accession>F0YDR5</accession>
<reference evidence="4 5" key="1">
    <citation type="journal article" date="2011" name="Proc. Natl. Acad. Sci. U.S.A.">
        <title>Niche of harmful alga Aureococcus anophagefferens revealed through ecogenomics.</title>
        <authorList>
            <person name="Gobler C.J."/>
            <person name="Berry D.L."/>
            <person name="Dyhrman S.T."/>
            <person name="Wilhelm S.W."/>
            <person name="Salamov A."/>
            <person name="Lobanov A.V."/>
            <person name="Zhang Y."/>
            <person name="Collier J.L."/>
            <person name="Wurch L.L."/>
            <person name="Kustka A.B."/>
            <person name="Dill B.D."/>
            <person name="Shah M."/>
            <person name="VerBerkmoes N.C."/>
            <person name="Kuo A."/>
            <person name="Terry A."/>
            <person name="Pangilinan J."/>
            <person name="Lindquist E.A."/>
            <person name="Lucas S."/>
            <person name="Paulsen I.T."/>
            <person name="Hattenrath-Lehmann T.K."/>
            <person name="Talmage S.C."/>
            <person name="Walker E.A."/>
            <person name="Koch F."/>
            <person name="Burson A.M."/>
            <person name="Marcoval M.A."/>
            <person name="Tang Y.Z."/>
            <person name="Lecleir G.R."/>
            <person name="Coyne K.J."/>
            <person name="Berg G.M."/>
            <person name="Bertrand E.M."/>
            <person name="Saito M.A."/>
            <person name="Gladyshev V.N."/>
            <person name="Grigoriev I.V."/>
        </authorList>
    </citation>
    <scope>NUCLEOTIDE SEQUENCE [LARGE SCALE GENOMIC DNA]</scope>
    <source>
        <strain evidence="5">CCMP 1984</strain>
    </source>
</reference>
<feature type="transmembrane region" description="Helical" evidence="2">
    <location>
        <begin position="232"/>
        <end position="253"/>
    </location>
</feature>
<dbReference type="GO" id="GO:0035725">
    <property type="term" value="P:sodium ion transmembrane transport"/>
    <property type="evidence" value="ECO:0007669"/>
    <property type="project" value="TreeGrafter"/>
</dbReference>
<dbReference type="SUPFAM" id="SSF81324">
    <property type="entry name" value="Voltage-gated potassium channels"/>
    <property type="match status" value="1"/>
</dbReference>
<feature type="non-terminal residue" evidence="4">
    <location>
        <position position="532"/>
    </location>
</feature>
<dbReference type="Proteomes" id="UP000002729">
    <property type="component" value="Unassembled WGS sequence"/>
</dbReference>
<dbReference type="SUPFAM" id="SSF51206">
    <property type="entry name" value="cAMP-binding domain-like"/>
    <property type="match status" value="1"/>
</dbReference>
<dbReference type="InterPro" id="IPR000595">
    <property type="entry name" value="cNMP-bd_dom"/>
</dbReference>
<dbReference type="Gene3D" id="1.10.287.70">
    <property type="match status" value="1"/>
</dbReference>
<dbReference type="Gene3D" id="1.10.287.630">
    <property type="entry name" value="Helix hairpin bin"/>
    <property type="match status" value="1"/>
</dbReference>
<protein>
    <recommendedName>
        <fullName evidence="3">Cyclic nucleotide-binding domain-containing protein</fullName>
    </recommendedName>
</protein>
<keyword evidence="2" id="KW-1133">Transmembrane helix</keyword>
<keyword evidence="2" id="KW-0472">Membrane</keyword>
<dbReference type="InterPro" id="IPR051413">
    <property type="entry name" value="K/Na_HCN_channel"/>
</dbReference>
<feature type="domain" description="Cyclic nucleotide-binding" evidence="3">
    <location>
        <begin position="425"/>
        <end position="532"/>
    </location>
</feature>
<dbReference type="Pfam" id="PF00027">
    <property type="entry name" value="cNMP_binding"/>
    <property type="match status" value="1"/>
</dbReference>
<feature type="transmembrane region" description="Helical" evidence="2">
    <location>
        <begin position="77"/>
        <end position="99"/>
    </location>
</feature>
<dbReference type="Gene3D" id="2.60.120.10">
    <property type="entry name" value="Jelly Rolls"/>
    <property type="match status" value="1"/>
</dbReference>
<name>F0YDR5_AURAN</name>
<dbReference type="KEGG" id="aaf:AURANDRAFT_28825"/>
<keyword evidence="5" id="KW-1185">Reference proteome</keyword>
<dbReference type="OrthoDB" id="421226at2759"/>
<keyword evidence="1" id="KW-0407">Ion channel</keyword>
<dbReference type="InterPro" id="IPR014710">
    <property type="entry name" value="RmlC-like_jellyroll"/>
</dbReference>
<dbReference type="GeneID" id="20220612"/>